<protein>
    <recommendedName>
        <fullName evidence="3">Methyltransferase type 11</fullName>
    </recommendedName>
</protein>
<dbReference type="GO" id="GO:0008168">
    <property type="term" value="F:methyltransferase activity"/>
    <property type="evidence" value="ECO:0007669"/>
    <property type="project" value="TreeGrafter"/>
</dbReference>
<sequence>MSKASNENLRQIYDQLVKSYDKANSIITLGNDMKWRIELINLLSKYCKKPKIILDVGSGKGELTYIASKFFKTNIIQLDYSENMLKNSVIRENKILASFYNLPFKANSFDAVISGYSIHAADDMEKVIKEISRVTKRAVAITAIGKPDNLALREFLGIYIKYVQPYLVPLVGGKVSYYRYLIDIYNKIPTNSELKTILDKYFDIKVFKEKALGSIYIFIGIKRIN</sequence>
<dbReference type="GeneID" id="41590087"/>
<dbReference type="CDD" id="cd02440">
    <property type="entry name" value="AdoMet_MTases"/>
    <property type="match status" value="1"/>
</dbReference>
<evidence type="ECO:0008006" key="3">
    <source>
        <dbReference type="Google" id="ProtNLM"/>
    </source>
</evidence>
<name>A0A1W6JYF7_9CREN</name>
<dbReference type="SUPFAM" id="SSF53335">
    <property type="entry name" value="S-adenosyl-L-methionine-dependent methyltransferases"/>
    <property type="match status" value="1"/>
</dbReference>
<dbReference type="InterPro" id="IPR029063">
    <property type="entry name" value="SAM-dependent_MTases_sf"/>
</dbReference>
<proteinExistence type="predicted"/>
<dbReference type="PANTHER" id="PTHR43591:SF24">
    <property type="entry name" value="2-METHOXY-6-POLYPRENYL-1,4-BENZOQUINOL METHYLASE, MITOCHONDRIAL"/>
    <property type="match status" value="1"/>
</dbReference>
<organism evidence="1 2">
    <name type="scientific">Acidianus manzaensis</name>
    <dbReference type="NCBI Taxonomy" id="282676"/>
    <lineage>
        <taxon>Archaea</taxon>
        <taxon>Thermoproteota</taxon>
        <taxon>Thermoprotei</taxon>
        <taxon>Sulfolobales</taxon>
        <taxon>Sulfolobaceae</taxon>
        <taxon>Acidianus</taxon>
    </lineage>
</organism>
<reference evidence="1 2" key="1">
    <citation type="submission" date="2017-03" db="EMBL/GenBank/DDBJ databases">
        <title>Sulfur activation and transportation mechanism of thermophilic Archaea Acidianus manzaensis YN-25.</title>
        <authorList>
            <person name="Ma Y."/>
            <person name="Yang Y."/>
            <person name="Xia J."/>
        </authorList>
    </citation>
    <scope>NUCLEOTIDE SEQUENCE [LARGE SCALE GENOMIC DNA]</scope>
    <source>
        <strain evidence="1 2">YN-25</strain>
    </source>
</reference>
<dbReference type="Pfam" id="PF01209">
    <property type="entry name" value="Ubie_methyltran"/>
    <property type="match status" value="1"/>
</dbReference>
<dbReference type="NCBIfam" id="NF004452">
    <property type="entry name" value="PRK05785.1"/>
    <property type="match status" value="1"/>
</dbReference>
<dbReference type="AlphaFoldDB" id="A0A1W6JYF7"/>
<dbReference type="RefSeq" id="WP_148691067.1">
    <property type="nucleotide sequence ID" value="NZ_CP020477.1"/>
</dbReference>
<accession>A0A1W6JYF7</accession>
<dbReference type="STRING" id="282676.B6F84_04165"/>
<dbReference type="Gene3D" id="3.40.50.150">
    <property type="entry name" value="Vaccinia Virus protein VP39"/>
    <property type="match status" value="1"/>
</dbReference>
<gene>
    <name evidence="1" type="ORF">B6F84_04165</name>
</gene>
<dbReference type="PANTHER" id="PTHR43591">
    <property type="entry name" value="METHYLTRANSFERASE"/>
    <property type="match status" value="1"/>
</dbReference>
<dbReference type="KEGG" id="aman:B6F84_04165"/>
<keyword evidence="2" id="KW-1185">Reference proteome</keyword>
<evidence type="ECO:0000313" key="1">
    <source>
        <dbReference type="EMBL" id="ARM75306.1"/>
    </source>
</evidence>
<dbReference type="OrthoDB" id="30774at2157"/>
<dbReference type="Proteomes" id="UP000193404">
    <property type="component" value="Chromosome"/>
</dbReference>
<dbReference type="EMBL" id="CP020477">
    <property type="protein sequence ID" value="ARM75306.1"/>
    <property type="molecule type" value="Genomic_DNA"/>
</dbReference>
<evidence type="ECO:0000313" key="2">
    <source>
        <dbReference type="Proteomes" id="UP000193404"/>
    </source>
</evidence>